<evidence type="ECO:0000313" key="2">
    <source>
        <dbReference type="Proteomes" id="UP000561417"/>
    </source>
</evidence>
<dbReference type="EMBL" id="JACHIM010000002">
    <property type="protein sequence ID" value="MBB5073473.1"/>
    <property type="molecule type" value="Genomic_DNA"/>
</dbReference>
<comment type="caution">
    <text evidence="1">The sequence shown here is derived from an EMBL/GenBank/DDBJ whole genome shotgun (WGS) entry which is preliminary data.</text>
</comment>
<reference evidence="1 2" key="1">
    <citation type="submission" date="2020-08" db="EMBL/GenBank/DDBJ databases">
        <title>Genomic Encyclopedia of Type Strains, Phase IV (KMG-IV): sequencing the most valuable type-strain genomes for metagenomic binning, comparative biology and taxonomic classification.</title>
        <authorList>
            <person name="Goeker M."/>
        </authorList>
    </citation>
    <scope>NUCLEOTIDE SEQUENCE [LARGE SCALE GENOMIC DNA]</scope>
    <source>
        <strain evidence="1 2">DSM 28538</strain>
    </source>
</reference>
<proteinExistence type="predicted"/>
<protein>
    <submittedName>
        <fullName evidence="1">Uncharacterized protein</fullName>
    </submittedName>
</protein>
<dbReference type="AlphaFoldDB" id="A0A840NU55"/>
<dbReference type="Proteomes" id="UP000561417">
    <property type="component" value="Unassembled WGS sequence"/>
</dbReference>
<accession>A0A840NU55</accession>
<organism evidence="1 2">
    <name type="scientific">Bartonella callosciuri</name>
    <dbReference type="NCBI Taxonomy" id="686223"/>
    <lineage>
        <taxon>Bacteria</taxon>
        <taxon>Pseudomonadati</taxon>
        <taxon>Pseudomonadota</taxon>
        <taxon>Alphaproteobacteria</taxon>
        <taxon>Hyphomicrobiales</taxon>
        <taxon>Bartonellaceae</taxon>
        <taxon>Bartonella</taxon>
    </lineage>
</organism>
<gene>
    <name evidence="1" type="ORF">HNQ69_000594</name>
</gene>
<keyword evidence="2" id="KW-1185">Reference proteome</keyword>
<sequence>MIIFPGIAEKMTGLNATLDWPESTQEARSRADIRWCGELTKLSIEADQALLFLVGGESQVKSNLNPVRSGIIFIGQARLSEYYILTEKYRCVLLVGIKH</sequence>
<name>A0A840NU55_9HYPH</name>
<evidence type="ECO:0000313" key="1">
    <source>
        <dbReference type="EMBL" id="MBB5073473.1"/>
    </source>
</evidence>